<dbReference type="VEuPathDB" id="FungiDB:BTJ68_07644"/>
<dbReference type="EMBL" id="QWIR01000050">
    <property type="protein sequence ID" value="RMY90608.1"/>
    <property type="molecule type" value="Genomic_DNA"/>
</dbReference>
<evidence type="ECO:0000259" key="3">
    <source>
        <dbReference type="SMART" id="SM01329"/>
    </source>
</evidence>
<evidence type="ECO:0000313" key="5">
    <source>
        <dbReference type="Proteomes" id="UP000268823"/>
    </source>
</evidence>
<dbReference type="PANTHER" id="PTHR11835">
    <property type="entry name" value="DECARBOXYLATING DEHYDROGENASES-ISOCITRATE, ISOPROPYLMALATE, TARTRATE"/>
    <property type="match status" value="1"/>
</dbReference>
<feature type="domain" description="Isopropylmalate dehydrogenase-like" evidence="3">
    <location>
        <begin position="73"/>
        <end position="270"/>
    </location>
</feature>
<reference evidence="4 5" key="1">
    <citation type="journal article" date="2018" name="BMC Genomics">
        <title>Genomic evidence for intraspecific hybridization in a clonal and extremely halotolerant yeast.</title>
        <authorList>
            <person name="Gostincar C."/>
            <person name="Stajich J.E."/>
            <person name="Zupancic J."/>
            <person name="Zalar P."/>
            <person name="Gunde-Cimerman N."/>
        </authorList>
    </citation>
    <scope>NUCLEOTIDE SEQUENCE [LARGE SCALE GENOMIC DNA]</scope>
    <source>
        <strain evidence="4 5">EXF-2788</strain>
    </source>
</reference>
<dbReference type="GO" id="GO:0006099">
    <property type="term" value="P:tricarboxylic acid cycle"/>
    <property type="evidence" value="ECO:0007669"/>
    <property type="project" value="TreeGrafter"/>
</dbReference>
<comment type="caution">
    <text evidence="4">The sequence shown here is derived from an EMBL/GenBank/DDBJ whole genome shotgun (WGS) entry which is preliminary data.</text>
</comment>
<dbReference type="OrthoDB" id="10261637at2759"/>
<dbReference type="GO" id="GO:0006102">
    <property type="term" value="P:isocitrate metabolic process"/>
    <property type="evidence" value="ECO:0007669"/>
    <property type="project" value="TreeGrafter"/>
</dbReference>
<keyword evidence="2" id="KW-0560">Oxidoreductase</keyword>
<dbReference type="InterPro" id="IPR024084">
    <property type="entry name" value="IsoPropMal-DH-like_dom"/>
</dbReference>
<dbReference type="SMART" id="SM01329">
    <property type="entry name" value="Iso_dh"/>
    <property type="match status" value="1"/>
</dbReference>
<organism evidence="4 5">
    <name type="scientific">Hortaea werneckii</name>
    <name type="common">Black yeast</name>
    <name type="synonym">Cladosporium werneckii</name>
    <dbReference type="NCBI Taxonomy" id="91943"/>
    <lineage>
        <taxon>Eukaryota</taxon>
        <taxon>Fungi</taxon>
        <taxon>Dikarya</taxon>
        <taxon>Ascomycota</taxon>
        <taxon>Pezizomycotina</taxon>
        <taxon>Dothideomycetes</taxon>
        <taxon>Dothideomycetidae</taxon>
        <taxon>Mycosphaerellales</taxon>
        <taxon>Teratosphaeriaceae</taxon>
        <taxon>Hortaea</taxon>
    </lineage>
</organism>
<dbReference type="AlphaFoldDB" id="A0A3M7FP55"/>
<dbReference type="Gene3D" id="3.40.718.10">
    <property type="entry name" value="Isopropylmalate Dehydrogenase"/>
    <property type="match status" value="2"/>
</dbReference>
<dbReference type="SUPFAM" id="SSF53659">
    <property type="entry name" value="Isocitrate/Isopropylmalate dehydrogenase-like"/>
    <property type="match status" value="2"/>
</dbReference>
<evidence type="ECO:0000313" key="4">
    <source>
        <dbReference type="EMBL" id="RMY90608.1"/>
    </source>
</evidence>
<evidence type="ECO:0000256" key="1">
    <source>
        <dbReference type="ARBA" id="ARBA00007769"/>
    </source>
</evidence>
<dbReference type="Pfam" id="PF00180">
    <property type="entry name" value="Iso_dh"/>
    <property type="match status" value="1"/>
</dbReference>
<name>A0A3M7FP55_HORWE</name>
<accession>A0A3M7FP55</accession>
<dbReference type="GO" id="GO:0005739">
    <property type="term" value="C:mitochondrion"/>
    <property type="evidence" value="ECO:0007669"/>
    <property type="project" value="TreeGrafter"/>
</dbReference>
<dbReference type="VEuPathDB" id="FungiDB:BTJ68_07743"/>
<gene>
    <name evidence="4" type="ORF">D0861_03568</name>
</gene>
<evidence type="ECO:0000256" key="2">
    <source>
        <dbReference type="ARBA" id="ARBA00023002"/>
    </source>
</evidence>
<sequence length="274" mass="30234">MFANRALAPAARQVSRQVPSRIARPAFAAQARHYSVTKEENKVSQRVENRMGQQEEYMAWNGMGSDGTQGKYTVSLIEGDGIGPEISQSVKDIFSAANAPVKWEPIDVSPVFIDGKQSVPPEAMESINRNFVALKGPLATPVGKGHVSLNLTLRRTFNLFANVRPCKSIQGYKTPYDNVDTVLIRENTEGEYSGIEHVVVDGVVQSIKLITREACERVLRFAFQYAQDHMGLYEHANKIQSAIFKTLAEGKTITGDLGGKAKTHEYADAVIKHL</sequence>
<dbReference type="GO" id="GO:0004449">
    <property type="term" value="F:isocitrate dehydrogenase (NAD+) activity"/>
    <property type="evidence" value="ECO:0007669"/>
    <property type="project" value="TreeGrafter"/>
</dbReference>
<comment type="similarity">
    <text evidence="1">Belongs to the isocitrate and isopropylmalate dehydrogenases family.</text>
</comment>
<dbReference type="Proteomes" id="UP000268823">
    <property type="component" value="Unassembled WGS sequence"/>
</dbReference>
<proteinExistence type="inferred from homology"/>
<protein>
    <recommendedName>
        <fullName evidence="3">Isopropylmalate dehydrogenase-like domain-containing protein</fullName>
    </recommendedName>
</protein>
<dbReference type="PANTHER" id="PTHR11835:SF34">
    <property type="entry name" value="ISOCITRATE DEHYDROGENASE [NAD] SUBUNIT ALPHA, MITOCHONDRIAL"/>
    <property type="match status" value="1"/>
</dbReference>